<keyword evidence="1" id="KW-0732">Signal</keyword>
<dbReference type="RefSeq" id="WP_101260179.1">
    <property type="nucleotide sequence ID" value="NZ_MVDD01000002.1"/>
</dbReference>
<dbReference type="EMBL" id="MVDD01000002">
    <property type="protein sequence ID" value="PKQ65068.1"/>
    <property type="molecule type" value="Genomic_DNA"/>
</dbReference>
<feature type="signal peptide" evidence="1">
    <location>
        <begin position="1"/>
        <end position="25"/>
    </location>
</feature>
<accession>A0A2N3I438</accession>
<proteinExistence type="predicted"/>
<protein>
    <recommendedName>
        <fullName evidence="2">DUF4097 domain-containing protein</fullName>
    </recommendedName>
</protein>
<evidence type="ECO:0000259" key="2">
    <source>
        <dbReference type="Pfam" id="PF13349"/>
    </source>
</evidence>
<evidence type="ECO:0000256" key="1">
    <source>
        <dbReference type="SAM" id="SignalP"/>
    </source>
</evidence>
<dbReference type="Proteomes" id="UP000233535">
    <property type="component" value="Unassembled WGS sequence"/>
</dbReference>
<keyword evidence="4" id="KW-1185">Reference proteome</keyword>
<name>A0A2N3I438_9BACT</name>
<evidence type="ECO:0000313" key="3">
    <source>
        <dbReference type="EMBL" id="PKQ65068.1"/>
    </source>
</evidence>
<dbReference type="InterPro" id="IPR025164">
    <property type="entry name" value="Toastrack_DUF4097"/>
</dbReference>
<dbReference type="OrthoDB" id="1118101at2"/>
<organism evidence="3 4">
    <name type="scientific">Labilibaculum filiforme</name>
    <dbReference type="NCBI Taxonomy" id="1940526"/>
    <lineage>
        <taxon>Bacteria</taxon>
        <taxon>Pseudomonadati</taxon>
        <taxon>Bacteroidota</taxon>
        <taxon>Bacteroidia</taxon>
        <taxon>Marinilabiliales</taxon>
        <taxon>Marinifilaceae</taxon>
        <taxon>Labilibaculum</taxon>
    </lineage>
</organism>
<evidence type="ECO:0000313" key="4">
    <source>
        <dbReference type="Proteomes" id="UP000233535"/>
    </source>
</evidence>
<feature type="domain" description="DUF4097" evidence="2">
    <location>
        <begin position="70"/>
        <end position="251"/>
    </location>
</feature>
<dbReference type="Pfam" id="PF13349">
    <property type="entry name" value="DUF4097"/>
    <property type="match status" value="1"/>
</dbReference>
<gene>
    <name evidence="3" type="ORF">BZG02_04355</name>
</gene>
<dbReference type="AlphaFoldDB" id="A0A2N3I438"/>
<comment type="caution">
    <text evidence="3">The sequence shown here is derived from an EMBL/GenBank/DDBJ whole genome shotgun (WGS) entry which is preliminary data.</text>
</comment>
<reference evidence="3 4" key="1">
    <citation type="journal article" date="2017" name="Front. Microbiol.">
        <title>Labilibaculum manganireducens gen. nov., sp. nov. and Labilibaculum filiforme sp. nov., Novel Bacteroidetes Isolated from Subsurface Sediments of the Baltic Sea.</title>
        <authorList>
            <person name="Vandieken V."/>
            <person name="Marshall I.P."/>
            <person name="Niemann H."/>
            <person name="Engelen B."/>
            <person name="Cypionka H."/>
        </authorList>
    </citation>
    <scope>NUCLEOTIDE SEQUENCE [LARGE SCALE GENOMIC DNA]</scope>
    <source>
        <strain evidence="3 4">59.16B</strain>
    </source>
</reference>
<feature type="chain" id="PRO_5014768688" description="DUF4097 domain-containing protein" evidence="1">
    <location>
        <begin position="26"/>
        <end position="326"/>
    </location>
</feature>
<sequence>MKTKHLIKKNLLLLVLFLFSLPSFAQTVFADEKANYDGVKRIVVEGRFCELTLFGENREDVQFKGLIKGTSTRGNSYKINHRLEGNTLKVWVESPRNIWGNIDASLRFLVPLKTEVIVKNSSGDVFCENLTSDYLKISASSGDVNVKNICSNMEVITSSGEISLSETRGNISLQSSSGNQEANKVIGNVKCISTSGDIEMVNVVGDISSRTSSGDQDFDKIEGQVKTISSSGDVEILNSKTILNMLSSSGSLRGQGLVLLGESYFKSTSGDVTMSFLNDFEQLSFDLAASSGSLRAGNRSGEDDLYIKSGKIWIHAKTSSGNQSFK</sequence>